<feature type="region of interest" description="Disordered" evidence="2">
    <location>
        <begin position="233"/>
        <end position="274"/>
    </location>
</feature>
<accession>A0A0C3KEG5</accession>
<gene>
    <name evidence="3" type="ORF">M404DRAFT_23254</name>
</gene>
<evidence type="ECO:0000313" key="4">
    <source>
        <dbReference type="Proteomes" id="UP000054217"/>
    </source>
</evidence>
<keyword evidence="1" id="KW-0175">Coiled coil</keyword>
<evidence type="ECO:0000313" key="3">
    <source>
        <dbReference type="EMBL" id="KIO08007.1"/>
    </source>
</evidence>
<feature type="coiled-coil region" evidence="1">
    <location>
        <begin position="23"/>
        <end position="79"/>
    </location>
</feature>
<dbReference type="HOGENOM" id="CLU_048923_1_0_1"/>
<dbReference type="AlphaFoldDB" id="A0A0C3KEG5"/>
<dbReference type="InParanoid" id="A0A0C3KEG5"/>
<protein>
    <submittedName>
        <fullName evidence="3">Uncharacterized protein</fullName>
    </submittedName>
</protein>
<proteinExistence type="predicted"/>
<dbReference type="Proteomes" id="UP000054217">
    <property type="component" value="Unassembled WGS sequence"/>
</dbReference>
<evidence type="ECO:0000256" key="2">
    <source>
        <dbReference type="SAM" id="MobiDB-lite"/>
    </source>
</evidence>
<organism evidence="3 4">
    <name type="scientific">Pisolithus tinctorius Marx 270</name>
    <dbReference type="NCBI Taxonomy" id="870435"/>
    <lineage>
        <taxon>Eukaryota</taxon>
        <taxon>Fungi</taxon>
        <taxon>Dikarya</taxon>
        <taxon>Basidiomycota</taxon>
        <taxon>Agaricomycotina</taxon>
        <taxon>Agaricomycetes</taxon>
        <taxon>Agaricomycetidae</taxon>
        <taxon>Boletales</taxon>
        <taxon>Sclerodermatineae</taxon>
        <taxon>Pisolithaceae</taxon>
        <taxon>Pisolithus</taxon>
    </lineage>
</organism>
<reference evidence="3 4" key="1">
    <citation type="submission" date="2014-04" db="EMBL/GenBank/DDBJ databases">
        <authorList>
            <consortium name="DOE Joint Genome Institute"/>
            <person name="Kuo A."/>
            <person name="Kohler A."/>
            <person name="Costa M.D."/>
            <person name="Nagy L.G."/>
            <person name="Floudas D."/>
            <person name="Copeland A."/>
            <person name="Barry K.W."/>
            <person name="Cichocki N."/>
            <person name="Veneault-Fourrey C."/>
            <person name="LaButti K."/>
            <person name="Lindquist E.A."/>
            <person name="Lipzen A."/>
            <person name="Lundell T."/>
            <person name="Morin E."/>
            <person name="Murat C."/>
            <person name="Sun H."/>
            <person name="Tunlid A."/>
            <person name="Henrissat B."/>
            <person name="Grigoriev I.V."/>
            <person name="Hibbett D.S."/>
            <person name="Martin F."/>
            <person name="Nordberg H.P."/>
            <person name="Cantor M.N."/>
            <person name="Hua S.X."/>
        </authorList>
    </citation>
    <scope>NUCLEOTIDE SEQUENCE [LARGE SCALE GENOMIC DNA]</scope>
    <source>
        <strain evidence="3 4">Marx 270</strain>
    </source>
</reference>
<reference evidence="4" key="2">
    <citation type="submission" date="2015-01" db="EMBL/GenBank/DDBJ databases">
        <title>Evolutionary Origins and Diversification of the Mycorrhizal Mutualists.</title>
        <authorList>
            <consortium name="DOE Joint Genome Institute"/>
            <consortium name="Mycorrhizal Genomics Consortium"/>
            <person name="Kohler A."/>
            <person name="Kuo A."/>
            <person name="Nagy L.G."/>
            <person name="Floudas D."/>
            <person name="Copeland A."/>
            <person name="Barry K.W."/>
            <person name="Cichocki N."/>
            <person name="Veneault-Fourrey C."/>
            <person name="LaButti K."/>
            <person name="Lindquist E.A."/>
            <person name="Lipzen A."/>
            <person name="Lundell T."/>
            <person name="Morin E."/>
            <person name="Murat C."/>
            <person name="Riley R."/>
            <person name="Ohm R."/>
            <person name="Sun H."/>
            <person name="Tunlid A."/>
            <person name="Henrissat B."/>
            <person name="Grigoriev I.V."/>
            <person name="Hibbett D.S."/>
            <person name="Martin F."/>
        </authorList>
    </citation>
    <scope>NUCLEOTIDE SEQUENCE [LARGE SCALE GENOMIC DNA]</scope>
    <source>
        <strain evidence="4">Marx 270</strain>
    </source>
</reference>
<sequence>MSIHWCRTPYNQELLPNLTWVTSEKLQEEAQLAEEAQLEAERQEQAWLEEERACTEAEVQRIEAVCKAEEARKAEESQQADALVGSLTGASSNIKVMNPHCLQCTWTNMTCVCSTDSKKRRMACNQCNELKEHCQWPVEGETSQGAGLVIDKGKRKADVTSPHTSKKKKRLQCPSAKALKGADGAPDQVVEHMADNIIGLTVAQWEVLRNFYRFTQSYKTYVEEHFKILASDEEDRDVKGLNEELDRLREEEEESQSQSESGGQTGAGSAGSQA</sequence>
<keyword evidence="4" id="KW-1185">Reference proteome</keyword>
<feature type="region of interest" description="Disordered" evidence="2">
    <location>
        <begin position="147"/>
        <end position="185"/>
    </location>
</feature>
<dbReference type="EMBL" id="KN831958">
    <property type="protein sequence ID" value="KIO08007.1"/>
    <property type="molecule type" value="Genomic_DNA"/>
</dbReference>
<feature type="compositionally biased region" description="Basic and acidic residues" evidence="2">
    <location>
        <begin position="236"/>
        <end position="250"/>
    </location>
</feature>
<name>A0A0C3KEG5_PISTI</name>
<evidence type="ECO:0000256" key="1">
    <source>
        <dbReference type="SAM" id="Coils"/>
    </source>
</evidence>
<feature type="compositionally biased region" description="Gly residues" evidence="2">
    <location>
        <begin position="263"/>
        <end position="274"/>
    </location>
</feature>